<dbReference type="UniPathway" id="UPA00219"/>
<evidence type="ECO:0000313" key="9">
    <source>
        <dbReference type="Proteomes" id="UP000326570"/>
    </source>
</evidence>
<dbReference type="InterPro" id="IPR004391">
    <property type="entry name" value="Glu_race"/>
</dbReference>
<evidence type="ECO:0000256" key="4">
    <source>
        <dbReference type="ARBA" id="ARBA00022984"/>
    </source>
</evidence>
<dbReference type="GO" id="GO:0008360">
    <property type="term" value="P:regulation of cell shape"/>
    <property type="evidence" value="ECO:0007669"/>
    <property type="project" value="UniProtKB-KW"/>
</dbReference>
<keyword evidence="9" id="KW-1185">Reference proteome</keyword>
<protein>
    <recommendedName>
        <fullName evidence="2 7">Glutamate racemase</fullName>
        <ecNumber evidence="2 7">5.1.1.3</ecNumber>
    </recommendedName>
</protein>
<keyword evidence="3 7" id="KW-0133">Cell shape</keyword>
<sequence length="272" mass="30261">MPVQELKNLPIGIFDSGIGGLTVAHAITRILPHENLIYFGDTAHLPYGDKSTAAIQAYSVKICDLLIRQKCKVILIACNSASAAAFELVKEYVGSKAKVLNVIDPTVEYIGEHYAGKTIGLIGTKQTINSNVYKKKIDALDKEITLQSLATPLLAAMIEEGFFNNNISESVISTYLSDPHLQNIEALILGCTHYPLIKNQIGAFYEGRVDVLDTSFLVAQHVKSFLQEHNLASENPAADHQFYVSDFTQSFEESTRIFFEKEVHLEHYPLWE</sequence>
<feature type="active site" description="Proton donor/acceptor" evidence="7">
    <location>
        <position position="191"/>
    </location>
</feature>
<evidence type="ECO:0000256" key="6">
    <source>
        <dbReference type="ARBA" id="ARBA00023316"/>
    </source>
</evidence>
<dbReference type="PROSITE" id="PS00924">
    <property type="entry name" value="ASP_GLU_RACEMASE_2"/>
    <property type="match status" value="1"/>
</dbReference>
<name>A0A5N1IRI4_9BACT</name>
<dbReference type="SUPFAM" id="SSF53681">
    <property type="entry name" value="Aspartate/glutamate racemase"/>
    <property type="match status" value="2"/>
</dbReference>
<dbReference type="EMBL" id="VTWT01000006">
    <property type="protein sequence ID" value="KAA9332610.1"/>
    <property type="molecule type" value="Genomic_DNA"/>
</dbReference>
<evidence type="ECO:0000256" key="7">
    <source>
        <dbReference type="HAMAP-Rule" id="MF_00258"/>
    </source>
</evidence>
<evidence type="ECO:0000256" key="2">
    <source>
        <dbReference type="ARBA" id="ARBA00013090"/>
    </source>
</evidence>
<dbReference type="GO" id="GO:0009252">
    <property type="term" value="P:peptidoglycan biosynthetic process"/>
    <property type="evidence" value="ECO:0007669"/>
    <property type="project" value="UniProtKB-UniRule"/>
</dbReference>
<feature type="binding site" evidence="7">
    <location>
        <begin position="192"/>
        <end position="193"/>
    </location>
    <ligand>
        <name>substrate</name>
    </ligand>
</feature>
<comment type="pathway">
    <text evidence="7">Cell wall biogenesis; peptidoglycan biosynthesis.</text>
</comment>
<keyword evidence="5 7" id="KW-0413">Isomerase</keyword>
<reference evidence="8 9" key="1">
    <citation type="submission" date="2019-09" db="EMBL/GenBank/DDBJ databases">
        <title>Genome sequence of Adhaeribacter sp. M2.</title>
        <authorList>
            <person name="Srinivasan S."/>
        </authorList>
    </citation>
    <scope>NUCLEOTIDE SEQUENCE [LARGE SCALE GENOMIC DNA]</scope>
    <source>
        <strain evidence="8 9">M2</strain>
    </source>
</reference>
<accession>A0A5N1IRI4</accession>
<dbReference type="PANTHER" id="PTHR21198">
    <property type="entry name" value="GLUTAMATE RACEMASE"/>
    <property type="match status" value="1"/>
</dbReference>
<comment type="similarity">
    <text evidence="7">Belongs to the aspartate/glutamate racemases family.</text>
</comment>
<organism evidence="8 9">
    <name type="scientific">Adhaeribacter soli</name>
    <dbReference type="NCBI Taxonomy" id="2607655"/>
    <lineage>
        <taxon>Bacteria</taxon>
        <taxon>Pseudomonadati</taxon>
        <taxon>Bacteroidota</taxon>
        <taxon>Cytophagia</taxon>
        <taxon>Cytophagales</taxon>
        <taxon>Hymenobacteraceae</taxon>
        <taxon>Adhaeribacter</taxon>
    </lineage>
</organism>
<keyword evidence="6 7" id="KW-0961">Cell wall biogenesis/degradation</keyword>
<dbReference type="EC" id="5.1.1.3" evidence="2 7"/>
<evidence type="ECO:0000256" key="3">
    <source>
        <dbReference type="ARBA" id="ARBA00022960"/>
    </source>
</evidence>
<dbReference type="Gene3D" id="3.40.50.1860">
    <property type="match status" value="2"/>
</dbReference>
<evidence type="ECO:0000313" key="8">
    <source>
        <dbReference type="EMBL" id="KAA9332610.1"/>
    </source>
</evidence>
<evidence type="ECO:0000256" key="5">
    <source>
        <dbReference type="ARBA" id="ARBA00023235"/>
    </source>
</evidence>
<feature type="binding site" evidence="7">
    <location>
        <begin position="47"/>
        <end position="48"/>
    </location>
    <ligand>
        <name>substrate</name>
    </ligand>
</feature>
<comment type="catalytic activity">
    <reaction evidence="1 7">
        <text>L-glutamate = D-glutamate</text>
        <dbReference type="Rhea" id="RHEA:12813"/>
        <dbReference type="ChEBI" id="CHEBI:29985"/>
        <dbReference type="ChEBI" id="CHEBI:29986"/>
        <dbReference type="EC" id="5.1.1.3"/>
    </reaction>
</comment>
<dbReference type="FunFam" id="3.40.50.1860:FF:000001">
    <property type="entry name" value="Glutamate racemase"/>
    <property type="match status" value="1"/>
</dbReference>
<dbReference type="PANTHER" id="PTHR21198:SF3">
    <property type="entry name" value="GLUTAMATE RACEMASE"/>
    <property type="match status" value="1"/>
</dbReference>
<dbReference type="GO" id="GO:0008881">
    <property type="term" value="F:glutamate racemase activity"/>
    <property type="evidence" value="ECO:0007669"/>
    <property type="project" value="UniProtKB-UniRule"/>
</dbReference>
<dbReference type="InterPro" id="IPR033134">
    <property type="entry name" value="Asp/Glu_racemase_AS_2"/>
</dbReference>
<keyword evidence="4 7" id="KW-0573">Peptidoglycan synthesis</keyword>
<dbReference type="InterPro" id="IPR001920">
    <property type="entry name" value="Asp/Glu_race"/>
</dbReference>
<dbReference type="GO" id="GO:0071555">
    <property type="term" value="P:cell wall organization"/>
    <property type="evidence" value="ECO:0007669"/>
    <property type="project" value="UniProtKB-KW"/>
</dbReference>
<gene>
    <name evidence="7 8" type="primary">murI</name>
    <name evidence="8" type="ORF">F0P94_11395</name>
</gene>
<dbReference type="RefSeq" id="WP_150904023.1">
    <property type="nucleotide sequence ID" value="NZ_VTWT01000006.1"/>
</dbReference>
<feature type="active site" description="Proton donor/acceptor" evidence="7">
    <location>
        <position position="78"/>
    </location>
</feature>
<dbReference type="HAMAP" id="MF_00258">
    <property type="entry name" value="Glu_racemase"/>
    <property type="match status" value="1"/>
</dbReference>
<dbReference type="NCBIfam" id="TIGR00067">
    <property type="entry name" value="glut_race"/>
    <property type="match status" value="1"/>
</dbReference>
<dbReference type="AlphaFoldDB" id="A0A5N1IRI4"/>
<evidence type="ECO:0000256" key="1">
    <source>
        <dbReference type="ARBA" id="ARBA00001602"/>
    </source>
</evidence>
<dbReference type="Pfam" id="PF01177">
    <property type="entry name" value="Asp_Glu_race"/>
    <property type="match status" value="1"/>
</dbReference>
<comment type="caution">
    <text evidence="8">The sequence shown here is derived from an EMBL/GenBank/DDBJ whole genome shotgun (WGS) entry which is preliminary data.</text>
</comment>
<dbReference type="InterPro" id="IPR015942">
    <property type="entry name" value="Asp/Glu/hydantoin_racemase"/>
</dbReference>
<dbReference type="Proteomes" id="UP000326570">
    <property type="component" value="Unassembled WGS sequence"/>
</dbReference>
<comment type="function">
    <text evidence="7">Provides the (R)-glutamate required for cell wall biosynthesis.</text>
</comment>
<feature type="binding site" evidence="7">
    <location>
        <begin position="79"/>
        <end position="80"/>
    </location>
    <ligand>
        <name>substrate</name>
    </ligand>
</feature>
<proteinExistence type="inferred from homology"/>
<feature type="binding site" evidence="7">
    <location>
        <begin position="15"/>
        <end position="16"/>
    </location>
    <ligand>
        <name>substrate</name>
    </ligand>
</feature>